<dbReference type="AlphaFoldDB" id="A0A6S9Y9J7"/>
<evidence type="ECO:0000256" key="2">
    <source>
        <dbReference type="SAM" id="SignalP"/>
    </source>
</evidence>
<feature type="transmembrane region" description="Helical" evidence="1">
    <location>
        <begin position="63"/>
        <end position="83"/>
    </location>
</feature>
<dbReference type="EMBL" id="HBIZ01036407">
    <property type="protein sequence ID" value="CAE0770597.1"/>
    <property type="molecule type" value="Transcribed_RNA"/>
</dbReference>
<accession>A0A6S9Y9J7</accession>
<keyword evidence="1" id="KW-0812">Transmembrane</keyword>
<feature type="signal peptide" evidence="2">
    <location>
        <begin position="1"/>
        <end position="19"/>
    </location>
</feature>
<proteinExistence type="predicted"/>
<reference evidence="3" key="1">
    <citation type="submission" date="2021-01" db="EMBL/GenBank/DDBJ databases">
        <authorList>
            <person name="Corre E."/>
            <person name="Pelletier E."/>
            <person name="Niang G."/>
            <person name="Scheremetjew M."/>
            <person name="Finn R."/>
            <person name="Kale V."/>
            <person name="Holt S."/>
            <person name="Cochrane G."/>
            <person name="Meng A."/>
            <person name="Brown T."/>
            <person name="Cohen L."/>
        </authorList>
    </citation>
    <scope>NUCLEOTIDE SEQUENCE</scope>
    <source>
        <strain evidence="3">CCMP645</strain>
    </source>
</reference>
<name>A0A6S9Y9J7_CHRCT</name>
<feature type="transmembrane region" description="Helical" evidence="1">
    <location>
        <begin position="32"/>
        <end position="51"/>
    </location>
</feature>
<evidence type="ECO:0000313" key="4">
    <source>
        <dbReference type="EMBL" id="CAE0770597.1"/>
    </source>
</evidence>
<keyword evidence="2" id="KW-0732">Signal</keyword>
<evidence type="ECO:0000313" key="3">
    <source>
        <dbReference type="EMBL" id="CAE0770593.1"/>
    </source>
</evidence>
<protein>
    <submittedName>
        <fullName evidence="3">Uncharacterized protein</fullName>
    </submittedName>
</protein>
<feature type="chain" id="PRO_5036191555" evidence="2">
    <location>
        <begin position="20"/>
        <end position="119"/>
    </location>
</feature>
<dbReference type="EMBL" id="HBIZ01036402">
    <property type="protein sequence ID" value="CAE0770593.1"/>
    <property type="molecule type" value="Transcribed_RNA"/>
</dbReference>
<gene>
    <name evidence="3" type="ORF">PCAR00345_LOCUS23205</name>
    <name evidence="4" type="ORF">PCAR00345_LOCUS23209</name>
</gene>
<sequence>MALLFNVVASLAVVVGVCATNAAERMANEEFGYIAAFAAGIYVHVATWDSLPRVYTLVHTPLLRAACLLCFIIGVVAVASLLADYDECGPIDGNVIPPAFQQILDQILGTQQQQQQQQP</sequence>
<organism evidence="3">
    <name type="scientific">Chrysotila carterae</name>
    <name type="common">Marine alga</name>
    <name type="synonym">Syracosphaera carterae</name>
    <dbReference type="NCBI Taxonomy" id="13221"/>
    <lineage>
        <taxon>Eukaryota</taxon>
        <taxon>Haptista</taxon>
        <taxon>Haptophyta</taxon>
        <taxon>Prymnesiophyceae</taxon>
        <taxon>Isochrysidales</taxon>
        <taxon>Isochrysidaceae</taxon>
        <taxon>Chrysotila</taxon>
    </lineage>
</organism>
<keyword evidence="1" id="KW-0472">Membrane</keyword>
<evidence type="ECO:0000256" key="1">
    <source>
        <dbReference type="SAM" id="Phobius"/>
    </source>
</evidence>
<keyword evidence="1" id="KW-1133">Transmembrane helix</keyword>